<reference evidence="2" key="1">
    <citation type="submission" date="2015-06" db="EMBL/GenBank/DDBJ databases">
        <authorList>
            <person name="Joergensen T."/>
        </authorList>
    </citation>
    <scope>NUCLEOTIDE SEQUENCE</scope>
    <source>
        <plasmid evidence="2">pRGRH0109</plasmid>
    </source>
</reference>
<dbReference type="AlphaFoldDB" id="A0A0H5QCQ5"/>
<evidence type="ECO:0000313" key="2">
    <source>
        <dbReference type="EMBL" id="CRY93927.1"/>
    </source>
</evidence>
<dbReference type="InterPro" id="IPR008813">
    <property type="entry name" value="Plasmid_replication_RepL"/>
</dbReference>
<evidence type="ECO:0000259" key="1">
    <source>
        <dbReference type="Pfam" id="PF05732"/>
    </source>
</evidence>
<proteinExistence type="predicted"/>
<feature type="domain" description="Plasmid replication protein RepL" evidence="1">
    <location>
        <begin position="17"/>
        <end position="153"/>
    </location>
</feature>
<reference evidence="2" key="2">
    <citation type="submission" date="2015-07" db="EMBL/GenBank/DDBJ databases">
        <title>Plasmids, circular viruses and viroids from rat gut.</title>
        <authorList>
            <person name="Jorgensen T.J."/>
            <person name="Hansen M.A."/>
            <person name="Xu Z."/>
            <person name="Tabak M.A."/>
            <person name="Sorensen S.J."/>
            <person name="Hansen L.H."/>
        </authorList>
    </citation>
    <scope>NUCLEOTIDE SEQUENCE</scope>
    <source>
        <plasmid evidence="2">pRGRH0109</plasmid>
    </source>
</reference>
<accession>A0A0H5QCQ5</accession>
<dbReference type="Pfam" id="PF05732">
    <property type="entry name" value="RepL"/>
    <property type="match status" value="1"/>
</dbReference>
<organism evidence="2">
    <name type="scientific">uncultured prokaryote</name>
    <dbReference type="NCBI Taxonomy" id="198431"/>
    <lineage>
        <taxon>unclassified sequences</taxon>
        <taxon>environmental samples</taxon>
    </lineage>
</organism>
<dbReference type="GO" id="GO:0006260">
    <property type="term" value="P:DNA replication"/>
    <property type="evidence" value="ECO:0007669"/>
    <property type="project" value="InterPro"/>
</dbReference>
<keyword evidence="2" id="KW-0614">Plasmid</keyword>
<name>A0A0H5QCQ5_9ZZZZ</name>
<protein>
    <recommendedName>
        <fullName evidence="1">Plasmid replication protein RepL domain-containing protein</fullName>
    </recommendedName>
</protein>
<dbReference type="EMBL" id="LN852799">
    <property type="protein sequence ID" value="CRY93927.1"/>
    <property type="molecule type" value="Genomic_DNA"/>
</dbReference>
<sequence>MTFDSNLEYISQTQTLIGSQRKRFLDIDTGEHIEVDQITKRALGQKQFWKVYLIDFLQVLGVLDSKQVDVLIFILENTKSSDNTFIGTYRKISEGANVALETVRKVMHKLQRQNDQNGIPFIKRIQNGVYQVSPLIMMKGSEHKKSLLLNYYQDPIKKQ</sequence>
<geneLocation type="plasmid" evidence="2">
    <name>pRGRH0109</name>
</geneLocation>
<dbReference type="GO" id="GO:0006276">
    <property type="term" value="P:plasmid maintenance"/>
    <property type="evidence" value="ECO:0007669"/>
    <property type="project" value="InterPro"/>
</dbReference>